<keyword evidence="4" id="KW-1185">Reference proteome</keyword>
<organism evidence="3 4">
    <name type="scientific">Amphimedon queenslandica</name>
    <name type="common">Sponge</name>
    <dbReference type="NCBI Taxonomy" id="400682"/>
    <lineage>
        <taxon>Eukaryota</taxon>
        <taxon>Metazoa</taxon>
        <taxon>Porifera</taxon>
        <taxon>Demospongiae</taxon>
        <taxon>Heteroscleromorpha</taxon>
        <taxon>Haplosclerida</taxon>
        <taxon>Niphatidae</taxon>
        <taxon>Amphimedon</taxon>
    </lineage>
</organism>
<dbReference type="GO" id="GO:0019284">
    <property type="term" value="P:L-methionine salvage from S-adenosylmethionine"/>
    <property type="evidence" value="ECO:0007669"/>
    <property type="project" value="TreeGrafter"/>
</dbReference>
<evidence type="ECO:0000256" key="1">
    <source>
        <dbReference type="SAM" id="MobiDB-lite"/>
    </source>
</evidence>
<dbReference type="Pfam" id="PF01048">
    <property type="entry name" value="PNP_UDP_1"/>
    <property type="match status" value="1"/>
</dbReference>
<dbReference type="SUPFAM" id="SSF53167">
    <property type="entry name" value="Purine and uridine phosphorylases"/>
    <property type="match status" value="1"/>
</dbReference>
<evidence type="ECO:0000313" key="3">
    <source>
        <dbReference type="EnsemblMetazoa" id="XP_019854002.1"/>
    </source>
</evidence>
<dbReference type="GO" id="GO:0009116">
    <property type="term" value="P:nucleoside metabolic process"/>
    <property type="evidence" value="ECO:0007669"/>
    <property type="project" value="InterPro"/>
</dbReference>
<name>A0AAN0JB47_AMPQE</name>
<reference evidence="4" key="1">
    <citation type="journal article" date="2010" name="Nature">
        <title>The Amphimedon queenslandica genome and the evolution of animal complexity.</title>
        <authorList>
            <person name="Srivastava M."/>
            <person name="Simakov O."/>
            <person name="Chapman J."/>
            <person name="Fahey B."/>
            <person name="Gauthier M.E."/>
            <person name="Mitros T."/>
            <person name="Richards G.S."/>
            <person name="Conaco C."/>
            <person name="Dacre M."/>
            <person name="Hellsten U."/>
            <person name="Larroux C."/>
            <person name="Putnam N.H."/>
            <person name="Stanke M."/>
            <person name="Adamska M."/>
            <person name="Darling A."/>
            <person name="Degnan S.M."/>
            <person name="Oakley T.H."/>
            <person name="Plachetzki D.C."/>
            <person name="Zhai Y."/>
            <person name="Adamski M."/>
            <person name="Calcino A."/>
            <person name="Cummins S.F."/>
            <person name="Goodstein D.M."/>
            <person name="Harris C."/>
            <person name="Jackson D.J."/>
            <person name="Leys S.P."/>
            <person name="Shu S."/>
            <person name="Woodcroft B.J."/>
            <person name="Vervoort M."/>
            <person name="Kosik K.S."/>
            <person name="Manning G."/>
            <person name="Degnan B.M."/>
            <person name="Rokhsar D.S."/>
        </authorList>
    </citation>
    <scope>NUCLEOTIDE SEQUENCE [LARGE SCALE GENOMIC DNA]</scope>
</reference>
<dbReference type="Proteomes" id="UP000007879">
    <property type="component" value="Unassembled WGS sequence"/>
</dbReference>
<feature type="domain" description="Nucleoside phosphorylase" evidence="2">
    <location>
        <begin position="200"/>
        <end position="395"/>
    </location>
</feature>
<dbReference type="Gene3D" id="3.40.50.1580">
    <property type="entry name" value="Nucleoside phosphorylase domain"/>
    <property type="match status" value="1"/>
</dbReference>
<feature type="region of interest" description="Disordered" evidence="1">
    <location>
        <begin position="99"/>
        <end position="146"/>
    </location>
</feature>
<dbReference type="GO" id="GO:0008782">
    <property type="term" value="F:adenosylhomocysteine nucleosidase activity"/>
    <property type="evidence" value="ECO:0007669"/>
    <property type="project" value="TreeGrafter"/>
</dbReference>
<dbReference type="AlphaFoldDB" id="A0AAN0JB47"/>
<dbReference type="KEGG" id="aqu:109583199"/>
<dbReference type="PANTHER" id="PTHR46832:SF1">
    <property type="entry name" value="5'-METHYLTHIOADENOSINE_S-ADENOSYLHOMOCYSTEINE NUCLEOSIDASE"/>
    <property type="match status" value="1"/>
</dbReference>
<evidence type="ECO:0000313" key="4">
    <source>
        <dbReference type="Proteomes" id="UP000007879"/>
    </source>
</evidence>
<dbReference type="GO" id="GO:0005829">
    <property type="term" value="C:cytosol"/>
    <property type="evidence" value="ECO:0007669"/>
    <property type="project" value="TreeGrafter"/>
</dbReference>
<dbReference type="RefSeq" id="XP_019854002.1">
    <property type="nucleotide sequence ID" value="XM_019998443.1"/>
</dbReference>
<reference evidence="3" key="2">
    <citation type="submission" date="2024-06" db="UniProtKB">
        <authorList>
            <consortium name="EnsemblMetazoa"/>
        </authorList>
    </citation>
    <scope>IDENTIFICATION</scope>
</reference>
<dbReference type="PANTHER" id="PTHR46832">
    <property type="entry name" value="5'-METHYLTHIOADENOSINE/S-ADENOSYLHOMOCYSTEINE NUCLEOSIDASE"/>
    <property type="match status" value="1"/>
</dbReference>
<feature type="compositionally biased region" description="Basic and acidic residues" evidence="1">
    <location>
        <begin position="110"/>
        <end position="137"/>
    </location>
</feature>
<dbReference type="EnsemblMetazoa" id="XM_019998443.1">
    <property type="protein sequence ID" value="XP_019854002.1"/>
    <property type="gene ID" value="LOC109583199"/>
</dbReference>
<dbReference type="InterPro" id="IPR000845">
    <property type="entry name" value="Nucleoside_phosphorylase_d"/>
</dbReference>
<accession>A0AAN0JB47</accession>
<dbReference type="GO" id="GO:0008930">
    <property type="term" value="F:methylthioadenosine nucleosidase activity"/>
    <property type="evidence" value="ECO:0007669"/>
    <property type="project" value="TreeGrafter"/>
</dbReference>
<proteinExistence type="predicted"/>
<dbReference type="InterPro" id="IPR035994">
    <property type="entry name" value="Nucleoside_phosphorylase_sf"/>
</dbReference>
<protein>
    <recommendedName>
        <fullName evidence="2">Nucleoside phosphorylase domain-containing protein</fullName>
    </recommendedName>
</protein>
<dbReference type="GeneID" id="109583199"/>
<sequence>MATSTGKECTEAAVQQIFDPSASHYKLIGTALSVKTDDLMPIPGTATTNLNLVFERWFKAEKNRTWDELIQLCDNYSDKLGRTKANLLEYIGKAGLGESNGTAQANAKKQKIDPKEPVDSAATGEDKSKSEDQKSDPPPDVSEYCPKLEDIERKIKKKKFRDLTEEDKEFIKKVRYILVTATDIEYRAVMGAIDSPGGDGNYVRVITKDKVANFIMAKFGPYNLAITRTGQGPDETEAILVSVQNDTKAKYVIAIGICYGAKESKTKDLGDKTNLGDIIVAKSIVDTAHQRIEGKDTIVLTNTYPCGKKLFNLFKHDEVFEFEGKAVKVHHQGDLASEFTLFRSKEAKEEKLKYVQKALGGEMEAKGIYKAAERVKFEWIVIKAIVDWGTEEKDKKWQPFGAVSCARFVLQCLDDEDES</sequence>
<evidence type="ECO:0000259" key="2">
    <source>
        <dbReference type="Pfam" id="PF01048"/>
    </source>
</evidence>